<comment type="caution">
    <text evidence="3">The sequence shown here is derived from an EMBL/GenBank/DDBJ whole genome shotgun (WGS) entry which is preliminary data.</text>
</comment>
<feature type="region of interest" description="Disordered" evidence="1">
    <location>
        <begin position="139"/>
        <end position="172"/>
    </location>
</feature>
<proteinExistence type="predicted"/>
<dbReference type="Proteomes" id="UP001320420">
    <property type="component" value="Unassembled WGS sequence"/>
</dbReference>
<dbReference type="InterPro" id="IPR013087">
    <property type="entry name" value="Znf_C2H2_type"/>
</dbReference>
<organism evidence="3 4">
    <name type="scientific">Diatrype stigma</name>
    <dbReference type="NCBI Taxonomy" id="117547"/>
    <lineage>
        <taxon>Eukaryota</taxon>
        <taxon>Fungi</taxon>
        <taxon>Dikarya</taxon>
        <taxon>Ascomycota</taxon>
        <taxon>Pezizomycotina</taxon>
        <taxon>Sordariomycetes</taxon>
        <taxon>Xylariomycetidae</taxon>
        <taxon>Xylariales</taxon>
        <taxon>Diatrypaceae</taxon>
        <taxon>Diatrype</taxon>
    </lineage>
</organism>
<dbReference type="PROSITE" id="PS00028">
    <property type="entry name" value="ZINC_FINGER_C2H2_1"/>
    <property type="match status" value="1"/>
</dbReference>
<reference evidence="3 4" key="1">
    <citation type="submission" date="2024-02" db="EMBL/GenBank/DDBJ databases">
        <title>De novo assembly and annotation of 12 fungi associated with fruit tree decline syndrome in Ontario, Canada.</title>
        <authorList>
            <person name="Sulman M."/>
            <person name="Ellouze W."/>
            <person name="Ilyukhin E."/>
        </authorList>
    </citation>
    <scope>NUCLEOTIDE SEQUENCE [LARGE SCALE GENOMIC DNA]</scope>
    <source>
        <strain evidence="3 4">M11/M66-122</strain>
    </source>
</reference>
<feature type="compositionally biased region" description="Low complexity" evidence="1">
    <location>
        <begin position="142"/>
        <end position="154"/>
    </location>
</feature>
<evidence type="ECO:0000313" key="3">
    <source>
        <dbReference type="EMBL" id="KAK7756714.1"/>
    </source>
</evidence>
<protein>
    <recommendedName>
        <fullName evidence="2">C2H2-type domain-containing protein</fullName>
    </recommendedName>
</protein>
<feature type="domain" description="C2H2-type" evidence="2">
    <location>
        <begin position="73"/>
        <end position="96"/>
    </location>
</feature>
<feature type="region of interest" description="Disordered" evidence="1">
    <location>
        <begin position="1"/>
        <end position="38"/>
    </location>
</feature>
<dbReference type="EMBL" id="JAKJXP020000005">
    <property type="protein sequence ID" value="KAK7756714.1"/>
    <property type="molecule type" value="Genomic_DNA"/>
</dbReference>
<feature type="compositionally biased region" description="Basic and acidic residues" evidence="1">
    <location>
        <begin position="231"/>
        <end position="244"/>
    </location>
</feature>
<evidence type="ECO:0000313" key="4">
    <source>
        <dbReference type="Proteomes" id="UP001320420"/>
    </source>
</evidence>
<feature type="compositionally biased region" description="Basic and acidic residues" evidence="1">
    <location>
        <begin position="1"/>
        <end position="16"/>
    </location>
</feature>
<evidence type="ECO:0000256" key="1">
    <source>
        <dbReference type="SAM" id="MobiDB-lite"/>
    </source>
</evidence>
<feature type="region of interest" description="Disordered" evidence="1">
    <location>
        <begin position="231"/>
        <end position="346"/>
    </location>
</feature>
<gene>
    <name evidence="3" type="ORF">SLS62_001155</name>
</gene>
<dbReference type="AlphaFoldDB" id="A0AAN9UW98"/>
<accession>A0AAN9UW98</accession>
<name>A0AAN9UW98_9PEZI</name>
<evidence type="ECO:0000259" key="2">
    <source>
        <dbReference type="PROSITE" id="PS00028"/>
    </source>
</evidence>
<keyword evidence="4" id="KW-1185">Reference proteome</keyword>
<feature type="compositionally biased region" description="Low complexity" evidence="1">
    <location>
        <begin position="291"/>
        <end position="306"/>
    </location>
</feature>
<sequence>MASSHPKKEPLEKLSPDLDAPPVQTSPKPLAQAPSGRPYLLYKPSSGKKVKMLGALLPDGYELRSDPEYPFICPVKSCGSLFSTLQGVDIHFWRSHEAEMFNDNLDGTLSPVGRRTGEGKLPAIVVSQGSLVPEDMEMREASLPLKSSPTLSTPQDAPQVPQMLPSSSSHEVTLGTVSQLMSIPRSPTLTADEPNRGLTLWERMAPFLGHQDISSFEKSGPTYQLLQLPQRREPATEPQIRHEQNGPNMDGASIPNTRRSSRIKTLPNRSTVEPATPTPSLAKKRKLEPQSSGKGTTASSGGSKNNSSRRRFSRREIHMGSQTSSVSSSSVPNQTMPPSPSSPTYSFHNTFQLEGWELAPGKIRSGKHNIAFSTTFLRSNNPITIHPAMAFHVVVVSAGMSHRVEASPNKIRLVSVAAGKIHAKISGEEEFVVSTNGAVKVLADVVCVLHNPFAVDATLHVCALHQEQQS</sequence>